<proteinExistence type="predicted"/>
<name>A0A2A2L0B5_9BILA</name>
<dbReference type="AlphaFoldDB" id="A0A2A2L0B5"/>
<reference evidence="2 3" key="1">
    <citation type="journal article" date="2017" name="Curr. Biol.">
        <title>Genome architecture and evolution of a unichromosomal asexual nematode.</title>
        <authorList>
            <person name="Fradin H."/>
            <person name="Zegar C."/>
            <person name="Gutwein M."/>
            <person name="Lucas J."/>
            <person name="Kovtun M."/>
            <person name="Corcoran D."/>
            <person name="Baugh L.R."/>
            <person name="Kiontke K."/>
            <person name="Gunsalus K."/>
            <person name="Fitch D.H."/>
            <person name="Piano F."/>
        </authorList>
    </citation>
    <scope>NUCLEOTIDE SEQUENCE [LARGE SCALE GENOMIC DNA]</scope>
    <source>
        <strain evidence="2">PF1309</strain>
    </source>
</reference>
<organism evidence="2 3">
    <name type="scientific">Diploscapter pachys</name>
    <dbReference type="NCBI Taxonomy" id="2018661"/>
    <lineage>
        <taxon>Eukaryota</taxon>
        <taxon>Metazoa</taxon>
        <taxon>Ecdysozoa</taxon>
        <taxon>Nematoda</taxon>
        <taxon>Chromadorea</taxon>
        <taxon>Rhabditida</taxon>
        <taxon>Rhabditina</taxon>
        <taxon>Rhabditomorpha</taxon>
        <taxon>Rhabditoidea</taxon>
        <taxon>Rhabditidae</taxon>
        <taxon>Diploscapter</taxon>
    </lineage>
</organism>
<feature type="region of interest" description="Disordered" evidence="1">
    <location>
        <begin position="1"/>
        <end position="30"/>
    </location>
</feature>
<protein>
    <submittedName>
        <fullName evidence="2">Uncharacterized protein</fullName>
    </submittedName>
</protein>
<gene>
    <name evidence="2" type="ORF">WR25_18321</name>
</gene>
<dbReference type="EMBL" id="LIAE01007394">
    <property type="protein sequence ID" value="PAV79605.1"/>
    <property type="molecule type" value="Genomic_DNA"/>
</dbReference>
<keyword evidence="3" id="KW-1185">Reference proteome</keyword>
<evidence type="ECO:0000313" key="3">
    <source>
        <dbReference type="Proteomes" id="UP000218231"/>
    </source>
</evidence>
<sequence>MDDLSGETVANQAGELAGTNENRPDKQSGEELSACLKGTHWSRLPVEMQIEIVKQDCQKNLDNDDKLNLLCAYPNLLSAISESYPRENPNAANGGEDTKGDPPRICIEYSSEKKMFYDQMARRYGSRQPHRIFGLKHDEVMFVGLNPESKHTAILLGALESTSTTTRRLRFDANEPDFQLVLAFTKALKPSYLELNFGYNGKWYTLNEFVEAFPTLSELNELLVFCPVHADGDSLLSHLSKFPPYLWLDNTFLPAPLESFLHTGDAVKFLRTLVSTKFEEGSPAAVALKRIVNWRFNVKYETEIEEGETMRSYKFLSELVADIIPSDSEIMNLDSATGTVKRRIFEFRLAVGDKQHIIYVKEEVDHLYRYRAIQLANQTTDFCEVLVSPDSSIISYMVDPDEDD</sequence>
<comment type="caution">
    <text evidence="2">The sequence shown here is derived from an EMBL/GenBank/DDBJ whole genome shotgun (WGS) entry which is preliminary data.</text>
</comment>
<accession>A0A2A2L0B5</accession>
<evidence type="ECO:0000256" key="1">
    <source>
        <dbReference type="SAM" id="MobiDB-lite"/>
    </source>
</evidence>
<feature type="region of interest" description="Disordered" evidence="1">
    <location>
        <begin position="84"/>
        <end position="103"/>
    </location>
</feature>
<evidence type="ECO:0000313" key="2">
    <source>
        <dbReference type="EMBL" id="PAV79605.1"/>
    </source>
</evidence>
<dbReference type="Proteomes" id="UP000218231">
    <property type="component" value="Unassembled WGS sequence"/>
</dbReference>